<dbReference type="GO" id="GO:0006886">
    <property type="term" value="P:intracellular protein transport"/>
    <property type="evidence" value="ECO:0007669"/>
    <property type="project" value="InterPro"/>
</dbReference>
<name>A0A7M7NP09_STRPU</name>
<dbReference type="InParanoid" id="A0A7M7NP09"/>
<keyword evidence="4" id="KW-0813">Transport</keyword>
<dbReference type="EnsemblMetazoa" id="XM_030981620">
    <property type="protein sequence ID" value="XP_030837480"/>
    <property type="gene ID" value="LOC581128"/>
</dbReference>
<dbReference type="GeneID" id="581128"/>
<evidence type="ECO:0000256" key="4">
    <source>
        <dbReference type="ARBA" id="ARBA00022448"/>
    </source>
</evidence>
<dbReference type="Proteomes" id="UP000007110">
    <property type="component" value="Unassembled WGS sequence"/>
</dbReference>
<reference evidence="11" key="1">
    <citation type="submission" date="2015-02" db="EMBL/GenBank/DDBJ databases">
        <title>Genome sequencing for Strongylocentrotus purpuratus.</title>
        <authorList>
            <person name="Murali S."/>
            <person name="Liu Y."/>
            <person name="Vee V."/>
            <person name="English A."/>
            <person name="Wang M."/>
            <person name="Skinner E."/>
            <person name="Han Y."/>
            <person name="Muzny D.M."/>
            <person name="Worley K.C."/>
            <person name="Gibbs R.A."/>
        </authorList>
    </citation>
    <scope>NUCLEOTIDE SEQUENCE</scope>
</reference>
<dbReference type="PANTHER" id="PTHR21443:SF0">
    <property type="entry name" value="CONSERVED OLIGOMERIC GOLGI COMPLEX SUBUNIT 7"/>
    <property type="match status" value="1"/>
</dbReference>
<dbReference type="InterPro" id="IPR019335">
    <property type="entry name" value="COG7"/>
</dbReference>
<comment type="subcellular location">
    <subcellularLocation>
        <location evidence="1">Golgi apparatus membrane</location>
        <topology evidence="1">Peripheral membrane protein</topology>
    </subcellularLocation>
</comment>
<dbReference type="PANTHER" id="PTHR21443">
    <property type="entry name" value="CONSERVED OLIGOMERIC GOLGI COMPLEX COMPONENT 7"/>
    <property type="match status" value="1"/>
</dbReference>
<evidence type="ECO:0000256" key="8">
    <source>
        <dbReference type="ARBA" id="ARBA00031345"/>
    </source>
</evidence>
<evidence type="ECO:0000256" key="7">
    <source>
        <dbReference type="ARBA" id="ARBA00023136"/>
    </source>
</evidence>
<dbReference type="CTD" id="91949"/>
<evidence type="ECO:0000256" key="6">
    <source>
        <dbReference type="ARBA" id="ARBA00023034"/>
    </source>
</evidence>
<dbReference type="OMA" id="IPQLSVW"/>
<accession>A0A7M7NP09</accession>
<evidence type="ECO:0000256" key="2">
    <source>
        <dbReference type="ARBA" id="ARBA00005831"/>
    </source>
</evidence>
<keyword evidence="7" id="KW-0472">Membrane</keyword>
<dbReference type="GO" id="GO:0006890">
    <property type="term" value="P:retrograde vesicle-mediated transport, Golgi to endoplasmic reticulum"/>
    <property type="evidence" value="ECO:0000318"/>
    <property type="project" value="GO_Central"/>
</dbReference>
<evidence type="ECO:0000256" key="3">
    <source>
        <dbReference type="ARBA" id="ARBA00020984"/>
    </source>
</evidence>
<dbReference type="OrthoDB" id="245173at2759"/>
<dbReference type="Pfam" id="PF10191">
    <property type="entry name" value="COG7"/>
    <property type="match status" value="1"/>
</dbReference>
<feature type="coiled-coil region" evidence="9">
    <location>
        <begin position="72"/>
        <end position="99"/>
    </location>
</feature>
<keyword evidence="11" id="KW-1185">Reference proteome</keyword>
<keyword evidence="6" id="KW-0333">Golgi apparatus</keyword>
<proteinExistence type="inferred from homology"/>
<dbReference type="GO" id="GO:0000139">
    <property type="term" value="C:Golgi membrane"/>
    <property type="evidence" value="ECO:0007669"/>
    <property type="project" value="UniProtKB-SubCell"/>
</dbReference>
<reference evidence="10" key="2">
    <citation type="submission" date="2021-01" db="UniProtKB">
        <authorList>
            <consortium name="EnsemblMetazoa"/>
        </authorList>
    </citation>
    <scope>IDENTIFICATION</scope>
</reference>
<evidence type="ECO:0000256" key="5">
    <source>
        <dbReference type="ARBA" id="ARBA00022927"/>
    </source>
</evidence>
<dbReference type="AlphaFoldDB" id="A0A7M7NP09"/>
<dbReference type="KEGG" id="spu:581128"/>
<evidence type="ECO:0000256" key="1">
    <source>
        <dbReference type="ARBA" id="ARBA00004395"/>
    </source>
</evidence>
<keyword evidence="9" id="KW-0175">Coiled coil</keyword>
<dbReference type="GO" id="GO:0007030">
    <property type="term" value="P:Golgi organization"/>
    <property type="evidence" value="ECO:0000318"/>
    <property type="project" value="GO_Central"/>
</dbReference>
<organism evidence="10 11">
    <name type="scientific">Strongylocentrotus purpuratus</name>
    <name type="common">Purple sea urchin</name>
    <dbReference type="NCBI Taxonomy" id="7668"/>
    <lineage>
        <taxon>Eukaryota</taxon>
        <taxon>Metazoa</taxon>
        <taxon>Echinodermata</taxon>
        <taxon>Eleutherozoa</taxon>
        <taxon>Echinozoa</taxon>
        <taxon>Echinoidea</taxon>
        <taxon>Euechinoidea</taxon>
        <taxon>Echinacea</taxon>
        <taxon>Camarodonta</taxon>
        <taxon>Echinidea</taxon>
        <taxon>Strongylocentrotidae</taxon>
        <taxon>Strongylocentrotus</taxon>
    </lineage>
</organism>
<dbReference type="GO" id="GO:0017119">
    <property type="term" value="C:Golgi transport complex"/>
    <property type="evidence" value="ECO:0000318"/>
    <property type="project" value="GO_Central"/>
</dbReference>
<keyword evidence="5" id="KW-0653">Protein transport</keyword>
<evidence type="ECO:0000313" key="11">
    <source>
        <dbReference type="Proteomes" id="UP000007110"/>
    </source>
</evidence>
<comment type="similarity">
    <text evidence="2">Belongs to the COG7 family.</text>
</comment>
<dbReference type="RefSeq" id="XP_030837480.1">
    <property type="nucleotide sequence ID" value="XM_030981620.1"/>
</dbReference>
<protein>
    <recommendedName>
        <fullName evidence="3">Conserved oligomeric Golgi complex subunit 7</fullName>
    </recommendedName>
    <alternativeName>
        <fullName evidence="8">Component of oligomeric Golgi complex 7</fullName>
    </alternativeName>
</protein>
<evidence type="ECO:0000256" key="9">
    <source>
        <dbReference type="SAM" id="Coils"/>
    </source>
</evidence>
<evidence type="ECO:0000313" key="10">
    <source>
        <dbReference type="EnsemblMetazoa" id="XP_030837480"/>
    </source>
</evidence>
<sequence>MMDFSKFLDANFDVKDWVNAAFKAQKDSPEQKDAHAATLVMKLQLFIQEVNNSLEETSQQALQNLPRVLRDVEAVRQEAGFLKDQMQLVKEDIKKVEEDTSESMKMLLEIDTIKSRMKAASDALQEADNWTTLMADVDEVFASKDVQLIADKLLAMQHSLSMLAHCGDYDERCQSLEVLKNRLEALLSPQLVSAFNSHSLEAAQRYVKIFKDMDRLSQLRNYYYKCHKSSLLLQWQQLQETNREKVLAEWLPSFYETLLTTWHREVQWCDQVFPDAVPMVCELLAQTLSCLQPSLPACMDSALQDNALLNLIDLRQITLRFIKSLEGAIQSVTDTLVGSHFEDLVHAIHAPYIPYLIRYGFYEEEHLVQELSTINMERQDLIDCAQLLSDSLNKIFKLTNEASDRCTAFTGGFGMAGLLSALKATFSSYCQKFDRSLETLRSACGLDPVSTNAMVMTSAGAELGEDWSKFQNALKIVQTCGELLLQSEEFELQLSSSLLHTCSSYDIQVFSPTSPTKPSASHSSSFKEYNYLAREDPAQHAAFQELILKLREDDGSSLLQEPLEAMSKITEHAHKLAFGIVFFQLQLQLSQVSQMEVWTDEGGMLSADLPTFSLSPQEYITKIGQYLMTLPQQLETCTSQDNPAMEKALEASQLPFPPSPGSPEVAHLADYWIGSVARATMHMYVEVILRINELTQQAARQLSTDIDYLCNVVDALGIHPSPNLKHIEELLKMPLSQYGEVKGVIPDRLMHAVASMRSGAES</sequence>